<dbReference type="PRINTS" id="PR00032">
    <property type="entry name" value="HTHARAC"/>
</dbReference>
<protein>
    <submittedName>
        <fullName evidence="7">Two component transcriptional regulator, AraC family</fullName>
    </submittedName>
</protein>
<dbReference type="CDD" id="cd17536">
    <property type="entry name" value="REC_YesN-like"/>
    <property type="match status" value="1"/>
</dbReference>
<dbReference type="RefSeq" id="WP_013289472.1">
    <property type="nucleotide sequence ID" value="NC_014392.1"/>
</dbReference>
<feature type="modified residue" description="4-aspartylphosphate" evidence="4">
    <location>
        <position position="56"/>
    </location>
</feature>
<dbReference type="InterPro" id="IPR001789">
    <property type="entry name" value="Sig_transdc_resp-reg_receiver"/>
</dbReference>
<evidence type="ECO:0000259" key="5">
    <source>
        <dbReference type="PROSITE" id="PS01124"/>
    </source>
</evidence>
<dbReference type="SMART" id="SM00342">
    <property type="entry name" value="HTH_ARAC"/>
    <property type="match status" value="1"/>
</dbReference>
<dbReference type="eggNOG" id="COG2207">
    <property type="taxonomic scope" value="Bacteria"/>
</dbReference>
<dbReference type="InterPro" id="IPR018060">
    <property type="entry name" value="HTH_AraC"/>
</dbReference>
<feature type="domain" description="HTH araC/xylS-type" evidence="5">
    <location>
        <begin position="414"/>
        <end position="512"/>
    </location>
</feature>
<evidence type="ECO:0000313" key="8">
    <source>
        <dbReference type="Proteomes" id="UP000000347"/>
    </source>
</evidence>
<keyword evidence="4" id="KW-0597">Phosphoprotein</keyword>
<keyword evidence="2" id="KW-0238">DNA-binding</keyword>
<dbReference type="GO" id="GO:0000160">
    <property type="term" value="P:phosphorelay signal transduction system"/>
    <property type="evidence" value="ECO:0007669"/>
    <property type="project" value="InterPro"/>
</dbReference>
<name>D9THA0_CALOO</name>
<reference evidence="7 8" key="1">
    <citation type="journal article" date="2010" name="J. Bacteriol.">
        <title>Complete genome sequence of the cellulolytic thermophile Caldicellulosiruptor obsidiansis OB47T.</title>
        <authorList>
            <person name="Elkins J.G."/>
            <person name="Lochner A."/>
            <person name="Hamilton-Brehm S.D."/>
            <person name="Davenport K.W."/>
            <person name="Podar M."/>
            <person name="Brown S.D."/>
            <person name="Land M.L."/>
            <person name="Hauser L.J."/>
            <person name="Klingeman D.M."/>
            <person name="Raman B."/>
            <person name="Goodwin L.A."/>
            <person name="Tapia R."/>
            <person name="Meincke L.J."/>
            <person name="Detter J.C."/>
            <person name="Bruce D.C."/>
            <person name="Han C.S."/>
            <person name="Palumbo A.V."/>
            <person name="Cottingham R.W."/>
            <person name="Keller M."/>
            <person name="Graham D.E."/>
        </authorList>
    </citation>
    <scope>NUCLEOTIDE SEQUENCE [LARGE SCALE GENOMIC DNA]</scope>
    <source>
        <strain evidence="8">ATCC BAA-2073 / strain OB47</strain>
    </source>
</reference>
<sequence length="519" mass="60100">MTYKILIADDEKIVVDSIKFILENNLDEDIEISTFTLGREALENLLFYSYHIAFVDIKMPDLDGLELIEEFRKMRNSEFPLFIIVSAYDKFEFAKKAIKEKAFAYILKPYSIEDIVLTVQSAIAHINSILAKTKENIEKNAQLIVMRNLLENSFIPTLIFKNVFDIVDINQYEKIFGINLKSGILMVLSLKDKSDFVSSFKELDNIRKDLKISFEHKALTSIGMGEYLICFFSASSQKEAEGLKEKIQEILKQKPYWNNVKIGFSDFYYLDEGYENAFWEAYYSTLDIDSSDENEENEHLLLLTENLEGKLIHSINNPTQIPVIENYINQLCRLYVELFGENNLKYKVIKLIIMLLLETGIENRNESIDIEKLIAQILNSSSEQIVEIFKKALLTLFSKAKIKHDQIINNDSINKAIEFINQNYNQEITLSQISTAFNFNPYYFSKLFKKYTGVSFKTYLTKLRIQNACQLLKNSSKSIKEISFAVGFSDPNYFIKAFKKFTGMTPSAYRSLPDESKPL</sequence>
<dbReference type="InterPro" id="IPR018062">
    <property type="entry name" value="HTH_AraC-typ_CS"/>
</dbReference>
<dbReference type="SMART" id="SM00448">
    <property type="entry name" value="REC"/>
    <property type="match status" value="1"/>
</dbReference>
<dbReference type="KEGG" id="cob:COB47_0093"/>
<dbReference type="SUPFAM" id="SSF52172">
    <property type="entry name" value="CheY-like"/>
    <property type="match status" value="1"/>
</dbReference>
<evidence type="ECO:0000256" key="4">
    <source>
        <dbReference type="PROSITE-ProRule" id="PRU00169"/>
    </source>
</evidence>
<dbReference type="eggNOG" id="COG4753">
    <property type="taxonomic scope" value="Bacteria"/>
</dbReference>
<dbReference type="PROSITE" id="PS01124">
    <property type="entry name" value="HTH_ARAC_FAMILY_2"/>
    <property type="match status" value="1"/>
</dbReference>
<dbReference type="AlphaFoldDB" id="D9THA0"/>
<dbReference type="InterPro" id="IPR020449">
    <property type="entry name" value="Tscrpt_reg_AraC-type_HTH"/>
</dbReference>
<evidence type="ECO:0000313" key="7">
    <source>
        <dbReference type="EMBL" id="ADL41465.1"/>
    </source>
</evidence>
<dbReference type="Gene3D" id="3.40.50.2300">
    <property type="match status" value="1"/>
</dbReference>
<dbReference type="PANTHER" id="PTHR43280:SF2">
    <property type="entry name" value="HTH-TYPE TRANSCRIPTIONAL REGULATOR EXSA"/>
    <property type="match status" value="1"/>
</dbReference>
<dbReference type="PROSITE" id="PS50110">
    <property type="entry name" value="RESPONSE_REGULATORY"/>
    <property type="match status" value="1"/>
</dbReference>
<dbReference type="Pfam" id="PF00072">
    <property type="entry name" value="Response_reg"/>
    <property type="match status" value="1"/>
</dbReference>
<accession>D9THA0</accession>
<organism evidence="7 8">
    <name type="scientific">Caldicellulosiruptor obsidiansis (strain ATCC BAA-2073 / JCM 16842 / OB47)</name>
    <dbReference type="NCBI Taxonomy" id="608506"/>
    <lineage>
        <taxon>Bacteria</taxon>
        <taxon>Bacillati</taxon>
        <taxon>Bacillota</taxon>
        <taxon>Bacillota incertae sedis</taxon>
        <taxon>Caldicellulosiruptorales</taxon>
        <taxon>Caldicellulosiruptoraceae</taxon>
        <taxon>Caldicellulosiruptor</taxon>
    </lineage>
</organism>
<evidence type="ECO:0000256" key="1">
    <source>
        <dbReference type="ARBA" id="ARBA00023015"/>
    </source>
</evidence>
<evidence type="ECO:0000259" key="6">
    <source>
        <dbReference type="PROSITE" id="PS50110"/>
    </source>
</evidence>
<dbReference type="HOGENOM" id="CLU_000445_5_0_9"/>
<dbReference type="Proteomes" id="UP000000347">
    <property type="component" value="Chromosome"/>
</dbReference>
<proteinExistence type="predicted"/>
<dbReference type="PROSITE" id="PS00041">
    <property type="entry name" value="HTH_ARAC_FAMILY_1"/>
    <property type="match status" value="1"/>
</dbReference>
<dbReference type="InterPro" id="IPR009057">
    <property type="entry name" value="Homeodomain-like_sf"/>
</dbReference>
<evidence type="ECO:0000256" key="3">
    <source>
        <dbReference type="ARBA" id="ARBA00023163"/>
    </source>
</evidence>
<dbReference type="STRING" id="608506.COB47_0093"/>
<dbReference type="GO" id="GO:0003700">
    <property type="term" value="F:DNA-binding transcription factor activity"/>
    <property type="evidence" value="ECO:0007669"/>
    <property type="project" value="InterPro"/>
</dbReference>
<keyword evidence="3" id="KW-0804">Transcription</keyword>
<dbReference type="GO" id="GO:0043565">
    <property type="term" value="F:sequence-specific DNA binding"/>
    <property type="evidence" value="ECO:0007669"/>
    <property type="project" value="InterPro"/>
</dbReference>
<feature type="domain" description="Response regulatory" evidence="6">
    <location>
        <begin position="4"/>
        <end position="123"/>
    </location>
</feature>
<dbReference type="EMBL" id="CP002164">
    <property type="protein sequence ID" value="ADL41465.1"/>
    <property type="molecule type" value="Genomic_DNA"/>
</dbReference>
<dbReference type="SUPFAM" id="SSF46689">
    <property type="entry name" value="Homeodomain-like"/>
    <property type="match status" value="2"/>
</dbReference>
<gene>
    <name evidence="7" type="ordered locus">COB47_0093</name>
</gene>
<dbReference type="InterPro" id="IPR011006">
    <property type="entry name" value="CheY-like_superfamily"/>
</dbReference>
<dbReference type="Gene3D" id="1.10.10.60">
    <property type="entry name" value="Homeodomain-like"/>
    <property type="match status" value="2"/>
</dbReference>
<keyword evidence="8" id="KW-1185">Reference proteome</keyword>
<evidence type="ECO:0000256" key="2">
    <source>
        <dbReference type="ARBA" id="ARBA00023125"/>
    </source>
</evidence>
<keyword evidence="1" id="KW-0805">Transcription regulation</keyword>
<dbReference type="Pfam" id="PF12833">
    <property type="entry name" value="HTH_18"/>
    <property type="match status" value="1"/>
</dbReference>
<dbReference type="PANTHER" id="PTHR43280">
    <property type="entry name" value="ARAC-FAMILY TRANSCRIPTIONAL REGULATOR"/>
    <property type="match status" value="1"/>
</dbReference>
<dbReference type="OrthoDB" id="9779969at2"/>